<name>G4YE37_PHYSP</name>
<dbReference type="KEGG" id="psoj:PHYSODRAFT_323128"/>
<organism evidence="1 2">
    <name type="scientific">Phytophthora sojae (strain P6497)</name>
    <name type="common">Soybean stem and root rot agent</name>
    <name type="synonym">Phytophthora megasperma f. sp. glycines</name>
    <dbReference type="NCBI Taxonomy" id="1094619"/>
    <lineage>
        <taxon>Eukaryota</taxon>
        <taxon>Sar</taxon>
        <taxon>Stramenopiles</taxon>
        <taxon>Oomycota</taxon>
        <taxon>Peronosporomycetes</taxon>
        <taxon>Peronosporales</taxon>
        <taxon>Peronosporaceae</taxon>
        <taxon>Phytophthora</taxon>
    </lineage>
</organism>
<dbReference type="RefSeq" id="XP_009516893.1">
    <property type="nucleotide sequence ID" value="XM_009518598.1"/>
</dbReference>
<accession>G4YE37</accession>
<dbReference type="Proteomes" id="UP000002640">
    <property type="component" value="Unassembled WGS sequence"/>
</dbReference>
<dbReference type="STRING" id="1094619.G4YE37"/>
<dbReference type="AlphaFoldDB" id="G4YE37"/>
<proteinExistence type="predicted"/>
<protein>
    <submittedName>
        <fullName evidence="1">Uncharacterized protein</fullName>
    </submittedName>
</protein>
<reference evidence="1 2" key="1">
    <citation type="journal article" date="2006" name="Science">
        <title>Phytophthora genome sequences uncover evolutionary origins and mechanisms of pathogenesis.</title>
        <authorList>
            <person name="Tyler B.M."/>
            <person name="Tripathy S."/>
            <person name="Zhang X."/>
            <person name="Dehal P."/>
            <person name="Jiang R.H."/>
            <person name="Aerts A."/>
            <person name="Arredondo F.D."/>
            <person name="Baxter L."/>
            <person name="Bensasson D."/>
            <person name="Beynon J.L."/>
            <person name="Chapman J."/>
            <person name="Damasceno C.M."/>
            <person name="Dorrance A.E."/>
            <person name="Dou D."/>
            <person name="Dickerman A.W."/>
            <person name="Dubchak I.L."/>
            <person name="Garbelotto M."/>
            <person name="Gijzen M."/>
            <person name="Gordon S.G."/>
            <person name="Govers F."/>
            <person name="Grunwald N.J."/>
            <person name="Huang W."/>
            <person name="Ivors K.L."/>
            <person name="Jones R.W."/>
            <person name="Kamoun S."/>
            <person name="Krampis K."/>
            <person name="Lamour K.H."/>
            <person name="Lee M.K."/>
            <person name="McDonald W.H."/>
            <person name="Medina M."/>
            <person name="Meijer H.J."/>
            <person name="Nordberg E.K."/>
            <person name="Maclean D.J."/>
            <person name="Ospina-Giraldo M.D."/>
            <person name="Morris P.F."/>
            <person name="Phuntumart V."/>
            <person name="Putnam N.H."/>
            <person name="Rash S."/>
            <person name="Rose J.K."/>
            <person name="Sakihama Y."/>
            <person name="Salamov A.A."/>
            <person name="Savidor A."/>
            <person name="Scheuring C.F."/>
            <person name="Smith B.M."/>
            <person name="Sobral B.W."/>
            <person name="Terry A."/>
            <person name="Torto-Alalibo T.A."/>
            <person name="Win J."/>
            <person name="Xu Z."/>
            <person name="Zhang H."/>
            <person name="Grigoriev I.V."/>
            <person name="Rokhsar D.S."/>
            <person name="Boore J.L."/>
        </authorList>
    </citation>
    <scope>NUCLEOTIDE SEQUENCE [LARGE SCALE GENOMIC DNA]</scope>
    <source>
        <strain evidence="1 2">P6497</strain>
    </source>
</reference>
<evidence type="ECO:0000313" key="1">
    <source>
        <dbReference type="EMBL" id="EGZ29618.1"/>
    </source>
</evidence>
<keyword evidence="2" id="KW-1185">Reference proteome</keyword>
<gene>
    <name evidence="1" type="ORF">PHYSODRAFT_323128</name>
</gene>
<dbReference type="EMBL" id="JH159151">
    <property type="protein sequence ID" value="EGZ29618.1"/>
    <property type="molecule type" value="Genomic_DNA"/>
</dbReference>
<sequence length="112" mass="12331">MMWGNTNAPVIMMAEKAADMILGKPALPKADVPVYEPSNWQTSQRSRAALRRHLITASRANDPRNVFLVCSLFERHQAVLVLVQRLAALPIDEAQIPPNRQFVALAQATASG</sequence>
<dbReference type="GeneID" id="20644908"/>
<dbReference type="InParanoid" id="G4YE37"/>
<evidence type="ECO:0000313" key="2">
    <source>
        <dbReference type="Proteomes" id="UP000002640"/>
    </source>
</evidence>